<feature type="transmembrane region" description="Helical" evidence="1">
    <location>
        <begin position="163"/>
        <end position="182"/>
    </location>
</feature>
<dbReference type="OrthoDB" id="2641762at2759"/>
<keyword evidence="3" id="KW-1185">Reference proteome</keyword>
<keyword evidence="1" id="KW-1133">Transmembrane helix</keyword>
<keyword evidence="1" id="KW-0472">Membrane</keyword>
<sequence length="357" mass="39552">MFVKPRRDELYHAETNESLQPHAPRALGMSTSYATDESPSQLWYEQSINAAVYIGAMAWGVHTSVFYTAVRCILQNQNQKRRFIWLPFVCAQFTMSTVNIICSINFNEHAWIDERNYPGGPLAFIVERQSLPVNTASIAASVVTIFLAQGFLIFRVHELWKKAYITLCLILVLLASTVMSVLHCIQASRTSSGLWDQSTLSLSVPFASLAMSLNILLSISLTWRLLDLRRQLPSVITDHLKETYTGFEALLVESALPYGIVSCIFVVLYGLQNAGANLCVPLLVQLEGIVPGLVILRIVRGYAWSMDIVRRVGPANITFRGSLGRPVDFSGTDEVSLAMLNLPSGHSSDAKVPSDLV</sequence>
<feature type="transmembrane region" description="Helical" evidence="1">
    <location>
        <begin position="82"/>
        <end position="106"/>
    </location>
</feature>
<evidence type="ECO:0000313" key="2">
    <source>
        <dbReference type="EMBL" id="GBE89263.1"/>
    </source>
</evidence>
<dbReference type="AlphaFoldDB" id="A0A401H4D2"/>
<feature type="transmembrane region" description="Helical" evidence="1">
    <location>
        <begin position="136"/>
        <end position="156"/>
    </location>
</feature>
<protein>
    <submittedName>
        <fullName evidence="2">Uncharacterized protein</fullName>
    </submittedName>
</protein>
<proteinExistence type="predicted"/>
<keyword evidence="1" id="KW-0812">Transmembrane</keyword>
<comment type="caution">
    <text evidence="2">The sequence shown here is derived from an EMBL/GenBank/DDBJ whole genome shotgun (WGS) entry which is preliminary data.</text>
</comment>
<evidence type="ECO:0000256" key="1">
    <source>
        <dbReference type="SAM" id="Phobius"/>
    </source>
</evidence>
<dbReference type="EMBL" id="BFAD01000015">
    <property type="protein sequence ID" value="GBE89263.1"/>
    <property type="molecule type" value="Genomic_DNA"/>
</dbReference>
<dbReference type="Proteomes" id="UP000287166">
    <property type="component" value="Unassembled WGS sequence"/>
</dbReference>
<accession>A0A401H4D2</accession>
<feature type="transmembrane region" description="Helical" evidence="1">
    <location>
        <begin position="275"/>
        <end position="296"/>
    </location>
</feature>
<feature type="transmembrane region" description="Helical" evidence="1">
    <location>
        <begin position="247"/>
        <end position="269"/>
    </location>
</feature>
<dbReference type="GeneID" id="38786180"/>
<reference evidence="2 3" key="1">
    <citation type="journal article" date="2018" name="Sci. Rep.">
        <title>Genome sequence of the cauliflower mushroom Sparassis crispa (Hanabiratake) and its association with beneficial usage.</title>
        <authorList>
            <person name="Kiyama R."/>
            <person name="Furutani Y."/>
            <person name="Kawaguchi K."/>
            <person name="Nakanishi T."/>
        </authorList>
    </citation>
    <scope>NUCLEOTIDE SEQUENCE [LARGE SCALE GENOMIC DNA]</scope>
</reference>
<feature type="transmembrane region" description="Helical" evidence="1">
    <location>
        <begin position="50"/>
        <end position="70"/>
    </location>
</feature>
<name>A0A401H4D2_9APHY</name>
<gene>
    <name evidence="2" type="ORF">SCP_1502710</name>
</gene>
<organism evidence="2 3">
    <name type="scientific">Sparassis crispa</name>
    <dbReference type="NCBI Taxonomy" id="139825"/>
    <lineage>
        <taxon>Eukaryota</taxon>
        <taxon>Fungi</taxon>
        <taxon>Dikarya</taxon>
        <taxon>Basidiomycota</taxon>
        <taxon>Agaricomycotina</taxon>
        <taxon>Agaricomycetes</taxon>
        <taxon>Polyporales</taxon>
        <taxon>Sparassidaceae</taxon>
        <taxon>Sparassis</taxon>
    </lineage>
</organism>
<feature type="transmembrane region" description="Helical" evidence="1">
    <location>
        <begin position="202"/>
        <end position="226"/>
    </location>
</feature>
<evidence type="ECO:0000313" key="3">
    <source>
        <dbReference type="Proteomes" id="UP000287166"/>
    </source>
</evidence>
<dbReference type="RefSeq" id="XP_027620176.1">
    <property type="nucleotide sequence ID" value="XM_027764375.1"/>
</dbReference>
<dbReference type="InParanoid" id="A0A401H4D2"/>